<dbReference type="AlphaFoldDB" id="A0AAD5SHU8"/>
<dbReference type="Proteomes" id="UP001212841">
    <property type="component" value="Unassembled WGS sequence"/>
</dbReference>
<comment type="caution">
    <text evidence="3">The sequence shown here is derived from an EMBL/GenBank/DDBJ whole genome shotgun (WGS) entry which is preliminary data.</text>
</comment>
<reference evidence="3" key="1">
    <citation type="submission" date="2020-05" db="EMBL/GenBank/DDBJ databases">
        <title>Phylogenomic resolution of chytrid fungi.</title>
        <authorList>
            <person name="Stajich J.E."/>
            <person name="Amses K."/>
            <person name="Simmons R."/>
            <person name="Seto K."/>
            <person name="Myers J."/>
            <person name="Bonds A."/>
            <person name="Quandt C.A."/>
            <person name="Barry K."/>
            <person name="Liu P."/>
            <person name="Grigoriev I."/>
            <person name="Longcore J.E."/>
            <person name="James T.Y."/>
        </authorList>
    </citation>
    <scope>NUCLEOTIDE SEQUENCE</scope>
    <source>
        <strain evidence="3">JEL0318</strain>
    </source>
</reference>
<name>A0AAD5SHU8_9FUNG</name>
<dbReference type="Gene3D" id="3.30.160.60">
    <property type="entry name" value="Classic Zinc Finger"/>
    <property type="match status" value="1"/>
</dbReference>
<evidence type="ECO:0000256" key="1">
    <source>
        <dbReference type="SAM" id="MobiDB-lite"/>
    </source>
</evidence>
<sequence length="254" mass="27060">MDIRSGEFVPGGLMRTHRRDDMADLYLVGSMSPNKVANPAVSLEELQRGIGYKQNVQGGNGMDSVLVQNLSGEKLAPAAEDVEKTRVGVVPKIGERSGGADEDDDAGTASGDASEDEDEEGAPATLTEAEVHECKWSGCTAIFNSCEELVAHCSEGHIGDHRFTYDSRNPVVQQDAYPTHLMHADDGFGSGDGGAQHPRWRHLGLEGMHMKYGDGGMRVGTEGGRATPPMGLAMGNPYEGEEWGAGMGSQAFHQ</sequence>
<dbReference type="InterPro" id="IPR013087">
    <property type="entry name" value="Znf_C2H2_type"/>
</dbReference>
<accession>A0AAD5SHU8</accession>
<feature type="domain" description="C2H2-type" evidence="2">
    <location>
        <begin position="134"/>
        <end position="157"/>
    </location>
</feature>
<organism evidence="3 4">
    <name type="scientific">Rhizophlyctis rosea</name>
    <dbReference type="NCBI Taxonomy" id="64517"/>
    <lineage>
        <taxon>Eukaryota</taxon>
        <taxon>Fungi</taxon>
        <taxon>Fungi incertae sedis</taxon>
        <taxon>Chytridiomycota</taxon>
        <taxon>Chytridiomycota incertae sedis</taxon>
        <taxon>Chytridiomycetes</taxon>
        <taxon>Rhizophlyctidales</taxon>
        <taxon>Rhizophlyctidaceae</taxon>
        <taxon>Rhizophlyctis</taxon>
    </lineage>
</organism>
<dbReference type="PROSITE" id="PS00028">
    <property type="entry name" value="ZINC_FINGER_C2H2_1"/>
    <property type="match status" value="1"/>
</dbReference>
<evidence type="ECO:0000313" key="3">
    <source>
        <dbReference type="EMBL" id="KAJ3055756.1"/>
    </source>
</evidence>
<keyword evidence="4" id="KW-1185">Reference proteome</keyword>
<dbReference type="SUPFAM" id="SSF57667">
    <property type="entry name" value="beta-beta-alpha zinc fingers"/>
    <property type="match status" value="1"/>
</dbReference>
<dbReference type="InterPro" id="IPR036236">
    <property type="entry name" value="Znf_C2H2_sf"/>
</dbReference>
<protein>
    <recommendedName>
        <fullName evidence="2">C2H2-type domain-containing protein</fullName>
    </recommendedName>
</protein>
<proteinExistence type="predicted"/>
<evidence type="ECO:0000259" key="2">
    <source>
        <dbReference type="PROSITE" id="PS00028"/>
    </source>
</evidence>
<gene>
    <name evidence="3" type="ORF">HK097_009409</name>
</gene>
<evidence type="ECO:0000313" key="4">
    <source>
        <dbReference type="Proteomes" id="UP001212841"/>
    </source>
</evidence>
<dbReference type="EMBL" id="JADGJD010000062">
    <property type="protein sequence ID" value="KAJ3055756.1"/>
    <property type="molecule type" value="Genomic_DNA"/>
</dbReference>
<feature type="region of interest" description="Disordered" evidence="1">
    <location>
        <begin position="86"/>
        <end position="125"/>
    </location>
</feature>